<reference evidence="1 2" key="1">
    <citation type="journal article" date="2012" name="PLoS ONE">
        <title>Functional divergence in the genus oenococcus as predicted by genome sequencing of the newly-described species, Oenococcus kitaharae.</title>
        <authorList>
            <person name="Borneman A.R."/>
            <person name="McCarthy J.M."/>
            <person name="Chambers P.J."/>
            <person name="Bartowsky E.J."/>
        </authorList>
    </citation>
    <scope>NUCLEOTIDE SEQUENCE [LARGE SCALE GENOMIC DNA]</scope>
    <source>
        <strain evidence="2">DSM17330</strain>
    </source>
</reference>
<gene>
    <name evidence="1" type="ORF">OKIT_1076</name>
</gene>
<dbReference type="RefSeq" id="WP_007745934.1">
    <property type="nucleotide sequence ID" value="NZ_CM001398.1"/>
</dbReference>
<organism evidence="1 2">
    <name type="scientific">Oenococcus kitaharae DSM 17330</name>
    <dbReference type="NCBI Taxonomy" id="1045004"/>
    <lineage>
        <taxon>Bacteria</taxon>
        <taxon>Bacillati</taxon>
        <taxon>Bacillota</taxon>
        <taxon>Bacilli</taxon>
        <taxon>Lactobacillales</taxon>
        <taxon>Lactobacillaceae</taxon>
        <taxon>Oenococcus</taxon>
    </lineage>
</organism>
<keyword evidence="2" id="KW-1185">Reference proteome</keyword>
<accession>G9WI57</accession>
<dbReference type="EMBL" id="AFVZ01000001">
    <property type="protein sequence ID" value="EHN59179.1"/>
    <property type="molecule type" value="Genomic_DNA"/>
</dbReference>
<proteinExistence type="predicted"/>
<dbReference type="OrthoDB" id="2146345at2"/>
<dbReference type="STRING" id="336988.NT96_06000"/>
<dbReference type="PATRIC" id="fig|1045004.4.peg.1076"/>
<dbReference type="HOGENOM" id="CLU_185803_2_1_9"/>
<evidence type="ECO:0000313" key="2">
    <source>
        <dbReference type="Proteomes" id="UP000004959"/>
    </source>
</evidence>
<dbReference type="AlphaFoldDB" id="G9WI57"/>
<dbReference type="Proteomes" id="UP000004959">
    <property type="component" value="Chromosome"/>
</dbReference>
<sequence length="62" mass="7428">MTIDFKNKLEALRKGEIDEFEVDRDTFSDFYKIWNVYNYQSGVKGFAQKGGKVIYRRKEKVK</sequence>
<evidence type="ECO:0000313" key="1">
    <source>
        <dbReference type="EMBL" id="EHN59179.1"/>
    </source>
</evidence>
<evidence type="ECO:0008006" key="3">
    <source>
        <dbReference type="Google" id="ProtNLM"/>
    </source>
</evidence>
<name>G9WI57_9LACO</name>
<comment type="caution">
    <text evidence="1">The sequence shown here is derived from an EMBL/GenBank/DDBJ whole genome shotgun (WGS) entry which is preliminary data.</text>
</comment>
<protein>
    <recommendedName>
        <fullName evidence="3">Phage protein</fullName>
    </recommendedName>
</protein>